<keyword evidence="6" id="KW-1185">Reference proteome</keyword>
<dbReference type="EMBL" id="JABXRN010000001">
    <property type="protein sequence ID" value="MBA8127354.1"/>
    <property type="molecule type" value="Genomic_DNA"/>
</dbReference>
<dbReference type="Proteomes" id="UP001458070">
    <property type="component" value="Unassembled WGS sequence"/>
</dbReference>
<evidence type="ECO:0000313" key="6">
    <source>
        <dbReference type="Proteomes" id="UP001458070"/>
    </source>
</evidence>
<reference evidence="2 6" key="3">
    <citation type="submission" date="2024-04" db="EMBL/GenBank/DDBJ databases">
        <title>Draft genome assemblies of urinary isolates.</title>
        <authorList>
            <person name="Appleberry H."/>
            <person name="Kula A."/>
            <person name="Wolfe A.J."/>
            <person name="Putonti C."/>
        </authorList>
    </citation>
    <scope>NUCLEOTIDE SEQUENCE [LARGE SCALE GENOMIC DNA]</scope>
    <source>
        <strain evidence="2 6">UMB12529</strain>
    </source>
</reference>
<evidence type="ECO:0000313" key="5">
    <source>
        <dbReference type="Proteomes" id="UP000557483"/>
    </source>
</evidence>
<protein>
    <submittedName>
        <fullName evidence="1">Uncharacterized protein</fullName>
    </submittedName>
</protein>
<dbReference type="EMBL" id="JBCGEM010000007">
    <property type="protein sequence ID" value="MEM0624541.1"/>
    <property type="molecule type" value="Genomic_DNA"/>
</dbReference>
<evidence type="ECO:0000313" key="4">
    <source>
        <dbReference type="Proteomes" id="UP000510937"/>
    </source>
</evidence>
<dbReference type="Proteomes" id="UP000557483">
    <property type="component" value="Unassembled WGS sequence"/>
</dbReference>
<dbReference type="AlphaFoldDB" id="A0A7W3CM52"/>
<proteinExistence type="predicted"/>
<evidence type="ECO:0000313" key="1">
    <source>
        <dbReference type="EMBL" id="MBA8127354.1"/>
    </source>
</evidence>
<sequence>MYKQHKIHTYMNYLFLDRHRWQHVRFIFIMAFQQTNIGTAAP</sequence>
<dbReference type="EMBL" id="CP055315">
    <property type="protein sequence ID" value="QLO55276.1"/>
    <property type="molecule type" value="Genomic_DNA"/>
</dbReference>
<name>A0A7W3CM52_9ENTR</name>
<evidence type="ECO:0000313" key="2">
    <source>
        <dbReference type="EMBL" id="MEM0624541.1"/>
    </source>
</evidence>
<organism evidence="1 5">
    <name type="scientific">Klebsiella grimontii</name>
    <dbReference type="NCBI Taxonomy" id="2058152"/>
    <lineage>
        <taxon>Bacteria</taxon>
        <taxon>Pseudomonadati</taxon>
        <taxon>Pseudomonadota</taxon>
        <taxon>Gammaproteobacteria</taxon>
        <taxon>Enterobacterales</taxon>
        <taxon>Enterobacteriaceae</taxon>
        <taxon>Klebsiella/Raoultella group</taxon>
        <taxon>Klebsiella</taxon>
    </lineage>
</organism>
<dbReference type="Proteomes" id="UP000510937">
    <property type="component" value="Chromosome"/>
</dbReference>
<dbReference type="RefSeq" id="WP_162685316.1">
    <property type="nucleotide sequence ID" value="NZ_CABGKG010000005.1"/>
</dbReference>
<evidence type="ECO:0000313" key="3">
    <source>
        <dbReference type="EMBL" id="QLO55276.1"/>
    </source>
</evidence>
<gene>
    <name evidence="2" type="ORF">AAFL32_11695</name>
    <name evidence="1" type="ORF">HV064_26120</name>
    <name evidence="3" type="ORF">HV234_17140</name>
</gene>
<reference evidence="4 5" key="1">
    <citation type="submission" date="2020-06" db="EMBL/GenBank/DDBJ databases">
        <title>REHAB project genomes.</title>
        <authorList>
            <person name="Shaw L.P."/>
        </authorList>
    </citation>
    <scope>NUCLEOTIDE SEQUENCE [LARGE SCALE GENOMIC DNA]</scope>
    <source>
        <strain evidence="1 5">RHBSTW-00092</strain>
        <strain evidence="4">RHBSTW-00555</strain>
    </source>
</reference>
<accession>A0A7W3CM52</accession>
<dbReference type="GeneID" id="97395985"/>
<reference evidence="3" key="2">
    <citation type="journal article" date="2021" name="Microb. Genom.">
        <title>A genomic epidemiological study shows that prevalence of antimicrobial resistance in Enterobacterales is associated with the livestock host, as well as antimicrobial usage.</title>
        <authorList>
            <person name="AbuOun M."/>
            <person name="Jones H."/>
            <person name="Stubberfield E."/>
            <person name="Gilson D."/>
            <person name="Shaw L.P."/>
            <person name="Hubbard A.T.M."/>
            <person name="Chau K.K."/>
            <person name="Sebra R."/>
            <person name="Peto T.E.A."/>
            <person name="Crook D.W."/>
            <person name="Read D.S."/>
            <person name="Gweon H.S."/>
            <person name="Walker A.S."/>
            <person name="Stoesser N."/>
            <person name="Smith R.P."/>
            <person name="Anjum M.F."/>
            <person name="On Behalf Of The Rehab Consortium."/>
        </authorList>
    </citation>
    <scope>NUCLEOTIDE SEQUENCE</scope>
    <source>
        <strain evidence="3">RHBSTW-00555</strain>
    </source>
</reference>